<protein>
    <recommendedName>
        <fullName evidence="12">Probable peptidoglycan glycosyltransferase FtsW</fullName>
        <ecNumber evidence="14">2.4.99.28</ecNumber>
    </recommendedName>
    <alternativeName>
        <fullName evidence="13">Cell division protein FtsW</fullName>
    </alternativeName>
    <alternativeName>
        <fullName evidence="10">Cell wall polymerase</fullName>
    </alternativeName>
    <alternativeName>
        <fullName evidence="9">Peptidoglycan polymerase</fullName>
    </alternativeName>
</protein>
<evidence type="ECO:0000256" key="10">
    <source>
        <dbReference type="ARBA" id="ARBA00033270"/>
    </source>
</evidence>
<dbReference type="GO" id="GO:0032153">
    <property type="term" value="C:cell division site"/>
    <property type="evidence" value="ECO:0007669"/>
    <property type="project" value="TreeGrafter"/>
</dbReference>
<keyword evidence="4 17" id="KW-0812">Transmembrane</keyword>
<dbReference type="GO" id="GO:0008360">
    <property type="term" value="P:regulation of cell shape"/>
    <property type="evidence" value="ECO:0007669"/>
    <property type="project" value="UniProtKB-KW"/>
</dbReference>
<evidence type="ECO:0000256" key="5">
    <source>
        <dbReference type="ARBA" id="ARBA00022960"/>
    </source>
</evidence>
<dbReference type="GO" id="GO:0008955">
    <property type="term" value="F:peptidoglycan glycosyltransferase activity"/>
    <property type="evidence" value="ECO:0007669"/>
    <property type="project" value="UniProtKB-EC"/>
</dbReference>
<comment type="subcellular location">
    <subcellularLocation>
        <location evidence="1">Membrane</location>
        <topology evidence="1">Multi-pass membrane protein</topology>
    </subcellularLocation>
</comment>
<feature type="transmembrane region" description="Helical" evidence="17">
    <location>
        <begin position="176"/>
        <end position="194"/>
    </location>
</feature>
<dbReference type="GO" id="GO:0051301">
    <property type="term" value="P:cell division"/>
    <property type="evidence" value="ECO:0007669"/>
    <property type="project" value="InterPro"/>
</dbReference>
<evidence type="ECO:0000256" key="1">
    <source>
        <dbReference type="ARBA" id="ARBA00004141"/>
    </source>
</evidence>
<feature type="transmembrane region" description="Helical" evidence="17">
    <location>
        <begin position="201"/>
        <end position="223"/>
    </location>
</feature>
<evidence type="ECO:0000256" key="9">
    <source>
        <dbReference type="ARBA" id="ARBA00032370"/>
    </source>
</evidence>
<evidence type="ECO:0000256" key="2">
    <source>
        <dbReference type="ARBA" id="ARBA00022676"/>
    </source>
</evidence>
<reference evidence="18" key="1">
    <citation type="submission" date="2020-10" db="EMBL/GenBank/DDBJ databases">
        <authorList>
            <person name="Gilroy R."/>
        </authorList>
    </citation>
    <scope>NUCLEOTIDE SEQUENCE</scope>
    <source>
        <strain evidence="18">CHK197-8231</strain>
    </source>
</reference>
<feature type="transmembrane region" description="Helical" evidence="17">
    <location>
        <begin position="153"/>
        <end position="170"/>
    </location>
</feature>
<evidence type="ECO:0000256" key="16">
    <source>
        <dbReference type="ARBA" id="ARBA00049966"/>
    </source>
</evidence>
<dbReference type="GO" id="GO:0005886">
    <property type="term" value="C:plasma membrane"/>
    <property type="evidence" value="ECO:0007669"/>
    <property type="project" value="TreeGrafter"/>
</dbReference>
<evidence type="ECO:0000256" key="13">
    <source>
        <dbReference type="ARBA" id="ARBA00041418"/>
    </source>
</evidence>
<evidence type="ECO:0000256" key="12">
    <source>
        <dbReference type="ARBA" id="ARBA00041185"/>
    </source>
</evidence>
<sequence>MRKVVRNIKHIVQDMDKPLLFVSIALFVFGLLNIVTASSSEAVTSEAPLYYYFYQQLKMLVAGFIVSIIIFCYDTKKYKPLALFGFVAILGLLLYLSMYGTDHRGSRNWIALPIIGRVQPSEFAKPVMIVCLALLFERFYARLRNKKINHYDMIGIILFVGLSYPAIVFLQKDFGTMFILFMIFFVMFLGSPILRIDKMKTFAFLFVLAIFAGLVLLSTKGYILSPEQMDRFNFFNPCSNYEEGGYQTCNGFIAINDGGAFGLGGGKSKQKYSYIPEPHTDSVFAIIVEEQGFFRSLIIFLGYIIILKRILSLSSRANTLRGRYMCLGVATYIFMHIFVNLGGLFGILPLTGVPNPFLSYGGSFTISLIISLAIVQRVHIETKRQKIKV</sequence>
<dbReference type="InterPro" id="IPR001182">
    <property type="entry name" value="FtsW/RodA"/>
</dbReference>
<evidence type="ECO:0000313" key="18">
    <source>
        <dbReference type="EMBL" id="HIU22220.1"/>
    </source>
</evidence>
<evidence type="ECO:0000256" key="15">
    <source>
        <dbReference type="ARBA" id="ARBA00049902"/>
    </source>
</evidence>
<feature type="transmembrane region" description="Helical" evidence="17">
    <location>
        <begin position="123"/>
        <end position="141"/>
    </location>
</feature>
<dbReference type="PANTHER" id="PTHR30474:SF2">
    <property type="entry name" value="PEPTIDOGLYCAN GLYCOSYLTRANSFERASE FTSW-RELATED"/>
    <property type="match status" value="1"/>
</dbReference>
<proteinExistence type="inferred from homology"/>
<dbReference type="Proteomes" id="UP000824087">
    <property type="component" value="Unassembled WGS sequence"/>
</dbReference>
<keyword evidence="3" id="KW-0808">Transferase</keyword>
<feature type="transmembrane region" description="Helical" evidence="17">
    <location>
        <begin position="323"/>
        <end position="345"/>
    </location>
</feature>
<comment type="caution">
    <text evidence="18">The sequence shown here is derived from an EMBL/GenBank/DDBJ whole genome shotgun (WGS) entry which is preliminary data.</text>
</comment>
<dbReference type="EC" id="2.4.99.28" evidence="14"/>
<evidence type="ECO:0000256" key="8">
    <source>
        <dbReference type="ARBA" id="ARBA00023136"/>
    </source>
</evidence>
<evidence type="ECO:0000256" key="6">
    <source>
        <dbReference type="ARBA" id="ARBA00022984"/>
    </source>
</evidence>
<evidence type="ECO:0000256" key="14">
    <source>
        <dbReference type="ARBA" id="ARBA00044770"/>
    </source>
</evidence>
<organism evidence="18 19">
    <name type="scientific">Candidatus Fimihabitans intestinipullorum</name>
    <dbReference type="NCBI Taxonomy" id="2840820"/>
    <lineage>
        <taxon>Bacteria</taxon>
        <taxon>Bacillati</taxon>
        <taxon>Mycoplasmatota</taxon>
        <taxon>Mycoplasmatota incertae sedis</taxon>
        <taxon>Candidatus Fimihabitans</taxon>
    </lineage>
</organism>
<feature type="transmembrane region" description="Helical" evidence="17">
    <location>
        <begin position="292"/>
        <end position="311"/>
    </location>
</feature>
<dbReference type="GO" id="GO:0009252">
    <property type="term" value="P:peptidoglycan biosynthetic process"/>
    <property type="evidence" value="ECO:0007669"/>
    <property type="project" value="UniProtKB-KW"/>
</dbReference>
<feature type="transmembrane region" description="Helical" evidence="17">
    <location>
        <begin position="80"/>
        <end position="99"/>
    </location>
</feature>
<accession>A0A9D1L312</accession>
<evidence type="ECO:0000256" key="3">
    <source>
        <dbReference type="ARBA" id="ARBA00022679"/>
    </source>
</evidence>
<dbReference type="EMBL" id="DVML01000008">
    <property type="protein sequence ID" value="HIU22220.1"/>
    <property type="molecule type" value="Genomic_DNA"/>
</dbReference>
<keyword evidence="8 17" id="KW-0472">Membrane</keyword>
<name>A0A9D1L312_9BACT</name>
<reference evidence="18" key="2">
    <citation type="journal article" date="2021" name="PeerJ">
        <title>Extensive microbial diversity within the chicken gut microbiome revealed by metagenomics and culture.</title>
        <authorList>
            <person name="Gilroy R."/>
            <person name="Ravi A."/>
            <person name="Getino M."/>
            <person name="Pursley I."/>
            <person name="Horton D.L."/>
            <person name="Alikhan N.F."/>
            <person name="Baker D."/>
            <person name="Gharbi K."/>
            <person name="Hall N."/>
            <person name="Watson M."/>
            <person name="Adriaenssens E.M."/>
            <person name="Foster-Nyarko E."/>
            <person name="Jarju S."/>
            <person name="Secka A."/>
            <person name="Antonio M."/>
            <person name="Oren A."/>
            <person name="Chaudhuri R.R."/>
            <person name="La Ragione R."/>
            <person name="Hildebrand F."/>
            <person name="Pallen M.J."/>
        </authorList>
    </citation>
    <scope>NUCLEOTIDE SEQUENCE</scope>
    <source>
        <strain evidence="18">CHK197-8231</strain>
    </source>
</reference>
<keyword evidence="2" id="KW-0328">Glycosyltransferase</keyword>
<evidence type="ECO:0000256" key="4">
    <source>
        <dbReference type="ARBA" id="ARBA00022692"/>
    </source>
</evidence>
<comment type="function">
    <text evidence="16">Peptidoglycan polymerase that is essential for cell division.</text>
</comment>
<feature type="transmembrane region" description="Helical" evidence="17">
    <location>
        <begin position="357"/>
        <end position="375"/>
    </location>
</feature>
<comment type="similarity">
    <text evidence="11">Belongs to the SEDS family. FtsW subfamily.</text>
</comment>
<dbReference type="Pfam" id="PF01098">
    <property type="entry name" value="FTSW_RODA_SPOVE"/>
    <property type="match status" value="1"/>
</dbReference>
<evidence type="ECO:0000256" key="7">
    <source>
        <dbReference type="ARBA" id="ARBA00022989"/>
    </source>
</evidence>
<comment type="catalytic activity">
    <reaction evidence="15">
        <text>[GlcNAc-(1-&gt;4)-Mur2Ac(oyl-L-Ala-gamma-D-Glu-L-Lys-D-Ala-D-Ala)](n)-di-trans,octa-cis-undecaprenyl diphosphate + beta-D-GlcNAc-(1-&gt;4)-Mur2Ac(oyl-L-Ala-gamma-D-Glu-L-Lys-D-Ala-D-Ala)-di-trans,octa-cis-undecaprenyl diphosphate = [GlcNAc-(1-&gt;4)-Mur2Ac(oyl-L-Ala-gamma-D-Glu-L-Lys-D-Ala-D-Ala)](n+1)-di-trans,octa-cis-undecaprenyl diphosphate + di-trans,octa-cis-undecaprenyl diphosphate + H(+)</text>
        <dbReference type="Rhea" id="RHEA:23708"/>
        <dbReference type="Rhea" id="RHEA-COMP:9602"/>
        <dbReference type="Rhea" id="RHEA-COMP:9603"/>
        <dbReference type="ChEBI" id="CHEBI:15378"/>
        <dbReference type="ChEBI" id="CHEBI:58405"/>
        <dbReference type="ChEBI" id="CHEBI:60033"/>
        <dbReference type="ChEBI" id="CHEBI:78435"/>
        <dbReference type="EC" id="2.4.99.28"/>
    </reaction>
</comment>
<keyword evidence="5" id="KW-0133">Cell shape</keyword>
<keyword evidence="7 17" id="KW-1133">Transmembrane helix</keyword>
<keyword evidence="6" id="KW-0573">Peptidoglycan synthesis</keyword>
<feature type="transmembrane region" description="Helical" evidence="17">
    <location>
        <begin position="53"/>
        <end position="73"/>
    </location>
</feature>
<evidence type="ECO:0000256" key="11">
    <source>
        <dbReference type="ARBA" id="ARBA00038053"/>
    </source>
</evidence>
<evidence type="ECO:0000313" key="19">
    <source>
        <dbReference type="Proteomes" id="UP000824087"/>
    </source>
</evidence>
<dbReference type="GO" id="GO:0015648">
    <property type="term" value="F:lipid-linked peptidoglycan transporter activity"/>
    <property type="evidence" value="ECO:0007669"/>
    <property type="project" value="TreeGrafter"/>
</dbReference>
<dbReference type="AlphaFoldDB" id="A0A9D1L312"/>
<gene>
    <name evidence="18" type="ORF">IAD49_01425</name>
</gene>
<dbReference type="PANTHER" id="PTHR30474">
    <property type="entry name" value="CELL CYCLE PROTEIN"/>
    <property type="match status" value="1"/>
</dbReference>
<evidence type="ECO:0000256" key="17">
    <source>
        <dbReference type="SAM" id="Phobius"/>
    </source>
</evidence>